<sequence>MNSFLKITTSALSIAFCISLTSCEKDSLLSPMASDARSSDNFREAVTPVINPTIPKKYTLIKMGGYELTYQADGKLAGVKKGNKFTTYEYLPNLYKIIAHSWQPVGNGYEEYRKIVIDLYGGTSAARAEIWAKSNNSNALYKIKTLAFTYENHRLIKCNDEDSPYSNKSTIFTYNNDGDLTSAKVQNYNTVFYVDQYTYGGSGSPLKDSHPYNPQFSFFGEGEDEGTELMFLPVFGTFNKHLVQTVSRIQNAPYKVLFNYAYKYDLNADGHVTERERWNQTINQKIATDLYQYKVENLAINP</sequence>
<reference evidence="1" key="1">
    <citation type="submission" date="2020-09" db="EMBL/GenBank/DDBJ databases">
        <authorList>
            <person name="Kim M.K."/>
        </authorList>
    </citation>
    <scope>NUCLEOTIDE SEQUENCE</scope>
    <source>
        <strain evidence="1">BT702</strain>
    </source>
</reference>
<dbReference type="PROSITE" id="PS51257">
    <property type="entry name" value="PROKAR_LIPOPROTEIN"/>
    <property type="match status" value="1"/>
</dbReference>
<accession>A0A926XWZ3</accession>
<dbReference type="RefSeq" id="WP_190888053.1">
    <property type="nucleotide sequence ID" value="NZ_JACWZY010000013.1"/>
</dbReference>
<organism evidence="1 2">
    <name type="scientific">Spirosoma profusum</name>
    <dbReference type="NCBI Taxonomy" id="2771354"/>
    <lineage>
        <taxon>Bacteria</taxon>
        <taxon>Pseudomonadati</taxon>
        <taxon>Bacteroidota</taxon>
        <taxon>Cytophagia</taxon>
        <taxon>Cytophagales</taxon>
        <taxon>Cytophagaceae</taxon>
        <taxon>Spirosoma</taxon>
    </lineage>
</organism>
<dbReference type="EMBL" id="JACWZY010000013">
    <property type="protein sequence ID" value="MBD2702202.1"/>
    <property type="molecule type" value="Genomic_DNA"/>
</dbReference>
<protein>
    <recommendedName>
        <fullName evidence="3">DUF4595 domain-containing protein</fullName>
    </recommendedName>
</protein>
<evidence type="ECO:0000313" key="2">
    <source>
        <dbReference type="Proteomes" id="UP000598820"/>
    </source>
</evidence>
<gene>
    <name evidence="1" type="ORF">IC229_16235</name>
</gene>
<dbReference type="Proteomes" id="UP000598820">
    <property type="component" value="Unassembled WGS sequence"/>
</dbReference>
<keyword evidence="2" id="KW-1185">Reference proteome</keyword>
<evidence type="ECO:0000313" key="1">
    <source>
        <dbReference type="EMBL" id="MBD2702202.1"/>
    </source>
</evidence>
<name>A0A926XWZ3_9BACT</name>
<comment type="caution">
    <text evidence="1">The sequence shown here is derived from an EMBL/GenBank/DDBJ whole genome shotgun (WGS) entry which is preliminary data.</text>
</comment>
<dbReference type="AlphaFoldDB" id="A0A926XWZ3"/>
<evidence type="ECO:0008006" key="3">
    <source>
        <dbReference type="Google" id="ProtNLM"/>
    </source>
</evidence>
<proteinExistence type="predicted"/>